<dbReference type="PROSITE" id="PS51480">
    <property type="entry name" value="DHAL"/>
    <property type="match status" value="1"/>
</dbReference>
<evidence type="ECO:0000256" key="11">
    <source>
        <dbReference type="ARBA" id="ARBA00045490"/>
    </source>
</evidence>
<keyword evidence="7" id="KW-0418">Kinase</keyword>
<keyword evidence="9" id="KW-0170">Cobalt</keyword>
<comment type="function">
    <text evidence="11">Catalyzes both the phosphorylation of dihydroxyacetone and of glyceraldehyde, and the splitting of ribonucleoside diphosphate-X compounds among which FAD is the best substrate. Represses IFIH1-mediated cellular antiviral response.</text>
</comment>
<dbReference type="EnsemblMetazoa" id="RPRC005082-RA">
    <property type="protein sequence ID" value="RPRC005082-PA"/>
    <property type="gene ID" value="RPRC005082"/>
</dbReference>
<dbReference type="Gene3D" id="3.30.1180.20">
    <property type="entry name" value="Dihydroxyacetone kinase, domain 2"/>
    <property type="match status" value="1"/>
</dbReference>
<evidence type="ECO:0000256" key="8">
    <source>
        <dbReference type="ARBA" id="ARBA00022840"/>
    </source>
</evidence>
<evidence type="ECO:0000256" key="2">
    <source>
        <dbReference type="ARBA" id="ARBA00012110"/>
    </source>
</evidence>
<evidence type="ECO:0000256" key="13">
    <source>
        <dbReference type="ARBA" id="ARBA00047974"/>
    </source>
</evidence>
<dbReference type="GO" id="GO:0019563">
    <property type="term" value="P:glycerol catabolic process"/>
    <property type="evidence" value="ECO:0007669"/>
    <property type="project" value="TreeGrafter"/>
</dbReference>
<dbReference type="Gene3D" id="1.25.40.340">
    <property type="match status" value="1"/>
</dbReference>
<comment type="catalytic activity">
    <reaction evidence="14">
        <text>FAD = riboflavin cyclic-4',5'-phosphate + AMP + H(+)</text>
        <dbReference type="Rhea" id="RHEA:13729"/>
        <dbReference type="ChEBI" id="CHEBI:15378"/>
        <dbReference type="ChEBI" id="CHEBI:57692"/>
        <dbReference type="ChEBI" id="CHEBI:76202"/>
        <dbReference type="ChEBI" id="CHEBI:456215"/>
        <dbReference type="EC" id="4.6.1.15"/>
    </reaction>
</comment>
<comment type="catalytic activity">
    <reaction evidence="13">
        <text>D-glyceraldehyde + ATP = D-glyceraldehyde 3-phosphate + ADP + H(+)</text>
        <dbReference type="Rhea" id="RHEA:13941"/>
        <dbReference type="ChEBI" id="CHEBI:15378"/>
        <dbReference type="ChEBI" id="CHEBI:17378"/>
        <dbReference type="ChEBI" id="CHEBI:30616"/>
        <dbReference type="ChEBI" id="CHEBI:59776"/>
        <dbReference type="ChEBI" id="CHEBI:456216"/>
        <dbReference type="EC" id="2.7.1.28"/>
    </reaction>
</comment>
<dbReference type="InParanoid" id="T1HM08"/>
<dbReference type="VEuPathDB" id="VectorBase:RPRC005082"/>
<dbReference type="InterPro" id="IPR050861">
    <property type="entry name" value="Dihydroxyacetone_Kinase"/>
</dbReference>
<reference evidence="17" key="1">
    <citation type="submission" date="2015-05" db="UniProtKB">
        <authorList>
            <consortium name="EnsemblMetazoa"/>
        </authorList>
    </citation>
    <scope>IDENTIFICATION</scope>
</reference>
<evidence type="ECO:0000256" key="7">
    <source>
        <dbReference type="ARBA" id="ARBA00022777"/>
    </source>
</evidence>
<feature type="region of interest" description="Disordered" evidence="16">
    <location>
        <begin position="754"/>
        <end position="787"/>
    </location>
</feature>
<proteinExistence type="predicted"/>
<sequence length="787" mass="87576">MTSTGDTIKIFSEDNINGSQEKIDDFVFNFGSTKVGISRSAYESKSNFSKSELPSESYAFQDDDEEEEEISSVNMSASLGKISNIILSGRILTKPEDLRETIEISRSSSETDKTLKMYSEFKVLEGLTGLTMLHPGLGMYAPDKIVFRTDHKEMNDKVKLLSGGSAGHDPLFTGFIGYGMLTAAVYGDEKGGPTTNQILIALREMDSAKGIIIIIKNNLDERLNFGLAMERARAEGILVDMVVVADDCWESQENSVGRRCLGGLVAVIKVAGAMSEMKKSMRDIFIMCRAMIIASLSAVFCKDHFVRFGTDINGIGGKNKGKMDVHELITDMMAYITDAKSYFSESIFPLNKFIVLVNSYRIDSLLLGYVAKELLSCFKKENVCVERMYCSTFISGPRPGICITLVKDIDEELLQWFDYAVPTKLWPESALLQPLVKRISLHSSHSLEVGCDMPYVKGPSSSTIFYDYCLECVSIACRAIISSEFMLNKMDPMKGHGSLVANGAKELLKVLEDNQLNRCKPYFFVTKIGLILEESILGATGTMYGLFFSGIGQFFLKFTEIIELDFDLWTAGIKKGIHILAAMTNIKPEECTLIDALLPLYNGFTANNGKNFLQRLKKGAEGAELGAQATSYMKSSRHLPELPEPGAQTVATVMRAIYETAKRLHENDEKLLKDSNRFPCSVATVELPSSEELLLLELAGEEVGELIVLDEEIDEELNGNTYKYKSKKEEGLKEVEKHDNSEIEMVKEEEEEVVVKKEEKAAEEVDEATTEVEQEQEEVEEMEDAPV</sequence>
<keyword evidence="8" id="KW-0067">ATP-binding</keyword>
<dbReference type="PANTHER" id="PTHR28629:SF4">
    <property type="entry name" value="TRIOKINASE_FMN CYCLASE"/>
    <property type="match status" value="1"/>
</dbReference>
<evidence type="ECO:0000256" key="5">
    <source>
        <dbReference type="ARBA" id="ARBA00022679"/>
    </source>
</evidence>
<evidence type="ECO:0000256" key="4">
    <source>
        <dbReference type="ARBA" id="ARBA00018932"/>
    </source>
</evidence>
<evidence type="ECO:0000256" key="9">
    <source>
        <dbReference type="ARBA" id="ARBA00023285"/>
    </source>
</evidence>
<dbReference type="EC" id="2.7.1.28" evidence="2"/>
<dbReference type="RefSeq" id="XP_073968675.1">
    <property type="nucleotide sequence ID" value="XM_074112574.1"/>
</dbReference>
<evidence type="ECO:0000256" key="6">
    <source>
        <dbReference type="ARBA" id="ARBA00022741"/>
    </source>
</evidence>
<dbReference type="Pfam" id="PF02733">
    <property type="entry name" value="Dak1"/>
    <property type="match status" value="1"/>
</dbReference>
<evidence type="ECO:0000256" key="10">
    <source>
        <dbReference type="ARBA" id="ARBA00032426"/>
    </source>
</evidence>
<dbReference type="GeneID" id="141446133"/>
<evidence type="ECO:0000256" key="15">
    <source>
        <dbReference type="ARBA" id="ARBA00048898"/>
    </source>
</evidence>
<evidence type="ECO:0000313" key="18">
    <source>
        <dbReference type="Proteomes" id="UP000015103"/>
    </source>
</evidence>
<dbReference type="InterPro" id="IPR004007">
    <property type="entry name" value="DhaL_dom"/>
</dbReference>
<evidence type="ECO:0000256" key="12">
    <source>
        <dbReference type="ARBA" id="ARBA00046681"/>
    </source>
</evidence>
<dbReference type="Proteomes" id="UP000015103">
    <property type="component" value="Unassembled WGS sequence"/>
</dbReference>
<evidence type="ECO:0000256" key="16">
    <source>
        <dbReference type="SAM" id="MobiDB-lite"/>
    </source>
</evidence>
<organism evidence="17 18">
    <name type="scientific">Rhodnius prolixus</name>
    <name type="common">Triatomid bug</name>
    <dbReference type="NCBI Taxonomy" id="13249"/>
    <lineage>
        <taxon>Eukaryota</taxon>
        <taxon>Metazoa</taxon>
        <taxon>Ecdysozoa</taxon>
        <taxon>Arthropoda</taxon>
        <taxon>Hexapoda</taxon>
        <taxon>Insecta</taxon>
        <taxon>Pterygota</taxon>
        <taxon>Neoptera</taxon>
        <taxon>Paraneoptera</taxon>
        <taxon>Hemiptera</taxon>
        <taxon>Heteroptera</taxon>
        <taxon>Panheteroptera</taxon>
        <taxon>Cimicomorpha</taxon>
        <taxon>Reduviidae</taxon>
        <taxon>Triatominae</taxon>
        <taxon>Rhodnius</taxon>
    </lineage>
</organism>
<dbReference type="EC" id="2.7.1.29" evidence="1"/>
<evidence type="ECO:0000313" key="17">
    <source>
        <dbReference type="EnsemblMetazoa" id="RPRC005082-PA"/>
    </source>
</evidence>
<dbReference type="FunFam" id="3.40.50.10440:FF:000001">
    <property type="entry name" value="Dihydroxyacetone kinase, DhaK subunit"/>
    <property type="match status" value="1"/>
</dbReference>
<evidence type="ECO:0000256" key="1">
    <source>
        <dbReference type="ARBA" id="ARBA00012107"/>
    </source>
</evidence>
<keyword evidence="18" id="KW-1185">Reference proteome</keyword>
<dbReference type="GO" id="GO:0050354">
    <property type="term" value="F:triokinase activity"/>
    <property type="evidence" value="ECO:0007669"/>
    <property type="project" value="UniProtKB-EC"/>
</dbReference>
<keyword evidence="6" id="KW-0547">Nucleotide-binding</keyword>
<dbReference type="EMBL" id="ACPB03012532">
    <property type="status" value="NOT_ANNOTATED_CDS"/>
    <property type="molecule type" value="Genomic_DNA"/>
</dbReference>
<comment type="catalytic activity">
    <reaction evidence="15">
        <text>dihydroxyacetone + ATP = dihydroxyacetone phosphate + ADP + H(+)</text>
        <dbReference type="Rhea" id="RHEA:15773"/>
        <dbReference type="ChEBI" id="CHEBI:15378"/>
        <dbReference type="ChEBI" id="CHEBI:16016"/>
        <dbReference type="ChEBI" id="CHEBI:30616"/>
        <dbReference type="ChEBI" id="CHEBI:57642"/>
        <dbReference type="ChEBI" id="CHEBI:456216"/>
        <dbReference type="EC" id="2.7.1.29"/>
    </reaction>
</comment>
<feature type="compositionally biased region" description="Basic and acidic residues" evidence="16">
    <location>
        <begin position="754"/>
        <end position="763"/>
    </location>
</feature>
<dbReference type="SUPFAM" id="SSF101473">
    <property type="entry name" value="DhaL-like"/>
    <property type="match status" value="1"/>
</dbReference>
<accession>T1HM08</accession>
<feature type="compositionally biased region" description="Acidic residues" evidence="16">
    <location>
        <begin position="764"/>
        <end position="787"/>
    </location>
</feature>
<dbReference type="STRING" id="13249.T1HM08"/>
<comment type="subunit">
    <text evidence="12">Homodimer. Interacts with IFIH1 (via the CARD domains), the interaction is inhibited by viral infection.</text>
</comment>
<dbReference type="InterPro" id="IPR036117">
    <property type="entry name" value="DhaL_dom_sf"/>
</dbReference>
<dbReference type="GO" id="GO:0034012">
    <property type="term" value="F:FAD-AMP lyase (cyclizing) activity"/>
    <property type="evidence" value="ECO:0007669"/>
    <property type="project" value="UniProtKB-EC"/>
</dbReference>
<evidence type="ECO:0000256" key="3">
    <source>
        <dbReference type="ARBA" id="ARBA00012578"/>
    </source>
</evidence>
<name>T1HM08_RHOPR</name>
<dbReference type="HOGENOM" id="CLU_356530_0_0_1"/>
<dbReference type="InterPro" id="IPR004006">
    <property type="entry name" value="DhaK_dom"/>
</dbReference>
<dbReference type="PROSITE" id="PS51481">
    <property type="entry name" value="DHAK"/>
    <property type="match status" value="1"/>
</dbReference>
<dbReference type="GO" id="GO:0005829">
    <property type="term" value="C:cytosol"/>
    <property type="evidence" value="ECO:0007669"/>
    <property type="project" value="TreeGrafter"/>
</dbReference>
<dbReference type="SUPFAM" id="SSF82549">
    <property type="entry name" value="DAK1/DegV-like"/>
    <property type="match status" value="1"/>
</dbReference>
<evidence type="ECO:0000256" key="14">
    <source>
        <dbReference type="ARBA" id="ARBA00048526"/>
    </source>
</evidence>
<dbReference type="Pfam" id="PF02734">
    <property type="entry name" value="Dak2"/>
    <property type="match status" value="1"/>
</dbReference>
<dbReference type="SMART" id="SM01120">
    <property type="entry name" value="Dak2"/>
    <property type="match status" value="1"/>
</dbReference>
<dbReference type="eggNOG" id="KOG2426">
    <property type="taxonomic scope" value="Eukaryota"/>
</dbReference>
<dbReference type="EMBL" id="ACPB03012531">
    <property type="status" value="NOT_ANNOTATED_CDS"/>
    <property type="molecule type" value="Genomic_DNA"/>
</dbReference>
<dbReference type="EC" id="4.6.1.15" evidence="3"/>
<dbReference type="GO" id="GO:0005524">
    <property type="term" value="F:ATP binding"/>
    <property type="evidence" value="ECO:0007669"/>
    <property type="project" value="UniProtKB-KW"/>
</dbReference>
<dbReference type="AlphaFoldDB" id="T1HM08"/>
<dbReference type="GO" id="GO:0004371">
    <property type="term" value="F:glycerone kinase activity"/>
    <property type="evidence" value="ECO:0007669"/>
    <property type="project" value="UniProtKB-EC"/>
</dbReference>
<protein>
    <recommendedName>
        <fullName evidence="4">Triokinase/FMN cyclase</fullName>
        <ecNumber evidence="2">2.7.1.28</ecNumber>
        <ecNumber evidence="1">2.7.1.29</ecNumber>
        <ecNumber evidence="3">4.6.1.15</ecNumber>
    </recommendedName>
    <alternativeName>
        <fullName evidence="10">Bifunctional ATP-dependent dihydroxyacetone kinase/FAD-AMP lyase (cyclizing)</fullName>
    </alternativeName>
</protein>
<keyword evidence="5" id="KW-0808">Transferase</keyword>
<dbReference type="PANTHER" id="PTHR28629">
    <property type="entry name" value="TRIOKINASE/FMN CYCLASE"/>
    <property type="match status" value="1"/>
</dbReference>
<dbReference type="Gene3D" id="3.40.50.10440">
    <property type="entry name" value="Dihydroxyacetone kinase, domain 1"/>
    <property type="match status" value="1"/>
</dbReference>
<dbReference type="OMA" id="MATISCH"/>